<dbReference type="Gene3D" id="3.40.50.300">
    <property type="entry name" value="P-loop containing nucleotide triphosphate hydrolases"/>
    <property type="match status" value="1"/>
</dbReference>
<keyword evidence="2" id="KW-0067">ATP-binding</keyword>
<organism evidence="2 3">
    <name type="scientific">Candidatus Sphingobacterium stercoripullorum</name>
    <dbReference type="NCBI Taxonomy" id="2838759"/>
    <lineage>
        <taxon>Bacteria</taxon>
        <taxon>Pseudomonadati</taxon>
        <taxon>Bacteroidota</taxon>
        <taxon>Sphingobacteriia</taxon>
        <taxon>Sphingobacteriales</taxon>
        <taxon>Sphingobacteriaceae</taxon>
        <taxon>Sphingobacterium</taxon>
    </lineage>
</organism>
<proteinExistence type="predicted"/>
<dbReference type="InterPro" id="IPR027417">
    <property type="entry name" value="P-loop_NTPase"/>
</dbReference>
<dbReference type="InterPro" id="IPR038727">
    <property type="entry name" value="NadR/Ttd14_AAA_dom"/>
</dbReference>
<dbReference type="Proteomes" id="UP000824156">
    <property type="component" value="Unassembled WGS sequence"/>
</dbReference>
<comment type="caution">
    <text evidence="2">The sequence shown here is derived from an EMBL/GenBank/DDBJ whole genome shotgun (WGS) entry which is preliminary data.</text>
</comment>
<evidence type="ECO:0000259" key="1">
    <source>
        <dbReference type="Pfam" id="PF13521"/>
    </source>
</evidence>
<evidence type="ECO:0000313" key="3">
    <source>
        <dbReference type="Proteomes" id="UP000824156"/>
    </source>
</evidence>
<reference evidence="2" key="1">
    <citation type="journal article" date="2021" name="PeerJ">
        <title>Extensive microbial diversity within the chicken gut microbiome revealed by metagenomics and culture.</title>
        <authorList>
            <person name="Gilroy R."/>
            <person name="Ravi A."/>
            <person name="Getino M."/>
            <person name="Pursley I."/>
            <person name="Horton D.L."/>
            <person name="Alikhan N.F."/>
            <person name="Baker D."/>
            <person name="Gharbi K."/>
            <person name="Hall N."/>
            <person name="Watson M."/>
            <person name="Adriaenssens E.M."/>
            <person name="Foster-Nyarko E."/>
            <person name="Jarju S."/>
            <person name="Secka A."/>
            <person name="Antonio M."/>
            <person name="Oren A."/>
            <person name="Chaudhuri R.R."/>
            <person name="La Ragione R."/>
            <person name="Hildebrand F."/>
            <person name="Pallen M.J."/>
        </authorList>
    </citation>
    <scope>NUCLEOTIDE SEQUENCE</scope>
    <source>
        <strain evidence="2">1719</strain>
    </source>
</reference>
<accession>A0A9D1W8C6</accession>
<gene>
    <name evidence="2" type="ORF">H9853_04295</name>
</gene>
<dbReference type="SUPFAM" id="SSF52540">
    <property type="entry name" value="P-loop containing nucleoside triphosphate hydrolases"/>
    <property type="match status" value="1"/>
</dbReference>
<dbReference type="AlphaFoldDB" id="A0A9D1W8C6"/>
<feature type="domain" description="NadR/Ttd14 AAA" evidence="1">
    <location>
        <begin position="4"/>
        <end position="54"/>
    </location>
</feature>
<protein>
    <submittedName>
        <fullName evidence="2">ATP-binding protein</fullName>
    </submittedName>
</protein>
<name>A0A9D1W8C6_9SPHI</name>
<dbReference type="GO" id="GO:0005524">
    <property type="term" value="F:ATP binding"/>
    <property type="evidence" value="ECO:0007669"/>
    <property type="project" value="UniProtKB-KW"/>
</dbReference>
<evidence type="ECO:0000313" key="2">
    <source>
        <dbReference type="EMBL" id="HIX54222.1"/>
    </source>
</evidence>
<dbReference type="Pfam" id="PF13521">
    <property type="entry name" value="AAA_28"/>
    <property type="match status" value="1"/>
</dbReference>
<keyword evidence="2" id="KW-0547">Nucleotide-binding</keyword>
<dbReference type="EMBL" id="DXEZ01000120">
    <property type="protein sequence ID" value="HIX54222.1"/>
    <property type="molecule type" value="Genomic_DNA"/>
</dbReference>
<reference evidence="2" key="2">
    <citation type="submission" date="2021-04" db="EMBL/GenBank/DDBJ databases">
        <authorList>
            <person name="Gilroy R."/>
        </authorList>
    </citation>
    <scope>NUCLEOTIDE SEQUENCE</scope>
    <source>
        <strain evidence="2">1719</strain>
    </source>
</reference>
<sequence>MKLMVITGGPGVGKSTLINVLEKQGYFVLMEETGRIIQEQMQTDGEGLPWKNKIYCY</sequence>